<dbReference type="KEGG" id="shg:Sph21_0592"/>
<proteinExistence type="predicted"/>
<organism evidence="2">
    <name type="scientific">Sphingobacterium sp. (strain 21)</name>
    <dbReference type="NCBI Taxonomy" id="743722"/>
    <lineage>
        <taxon>Bacteria</taxon>
        <taxon>Pseudomonadati</taxon>
        <taxon>Bacteroidota</taxon>
        <taxon>Sphingobacteriia</taxon>
        <taxon>Sphingobacteriales</taxon>
        <taxon>Sphingobacteriaceae</taxon>
        <taxon>Sphingobacterium</taxon>
    </lineage>
</organism>
<evidence type="ECO:0000313" key="2">
    <source>
        <dbReference type="EMBL" id="ADZ77172.1"/>
    </source>
</evidence>
<feature type="transmembrane region" description="Helical" evidence="1">
    <location>
        <begin position="65"/>
        <end position="85"/>
    </location>
</feature>
<dbReference type="HOGENOM" id="CLU_2095303_0_0_10"/>
<protein>
    <submittedName>
        <fullName evidence="2">Uncharacterized protein</fullName>
    </submittedName>
</protein>
<dbReference type="STRING" id="743722.Sph21_0592"/>
<sequence length="116" mass="13559">MIVTLESRFNQLFVYLKSVTAVRRILYLLIFNLAFVFFFFLIIQKLTSSSLDDGFLKSFNIYEDFFISVILAPIVETIIFQHFIIQLLIPKIRMMYVCLLGKGVSLSWLLHIPSTI</sequence>
<dbReference type="EMBL" id="CP002584">
    <property type="protein sequence ID" value="ADZ77172.1"/>
    <property type="molecule type" value="Genomic_DNA"/>
</dbReference>
<keyword evidence="1" id="KW-1133">Transmembrane helix</keyword>
<feature type="transmembrane region" description="Helical" evidence="1">
    <location>
        <begin position="25"/>
        <end position="45"/>
    </location>
</feature>
<name>F4C8Y3_SPHS2</name>
<reference evidence="2" key="1">
    <citation type="submission" date="2011-03" db="EMBL/GenBank/DDBJ databases">
        <title>Complete sequence of Sphingobacterium sp. 21.</title>
        <authorList>
            <consortium name="US DOE Joint Genome Institute"/>
            <person name="Lucas S."/>
            <person name="Copeland A."/>
            <person name="Lapidus A."/>
            <person name="Cheng J.-F."/>
            <person name="Goodwin L."/>
            <person name="Pitluck S."/>
            <person name="Davenport K."/>
            <person name="Detter J.C."/>
            <person name="Han C."/>
            <person name="Tapia R."/>
            <person name="Land M."/>
            <person name="Hauser L."/>
            <person name="Kyrpides N."/>
            <person name="Ivanova N."/>
            <person name="Ovchinnikova G."/>
            <person name="Pagani I."/>
            <person name="Siebers A.K."/>
            <person name="Allgaier M."/>
            <person name="Thelen M.P."/>
            <person name="Hugenholtz P."/>
            <person name="Woyke T."/>
        </authorList>
    </citation>
    <scope>NUCLEOTIDE SEQUENCE</scope>
    <source>
        <strain evidence="2">21</strain>
    </source>
</reference>
<gene>
    <name evidence="2" type="ordered locus">Sph21_0592</name>
</gene>
<dbReference type="AlphaFoldDB" id="F4C8Y3"/>
<keyword evidence="1" id="KW-0472">Membrane</keyword>
<evidence type="ECO:0000256" key="1">
    <source>
        <dbReference type="SAM" id="Phobius"/>
    </source>
</evidence>
<keyword evidence="1" id="KW-0812">Transmembrane</keyword>
<accession>F4C8Y3</accession>